<evidence type="ECO:0000256" key="1">
    <source>
        <dbReference type="SAM" id="Phobius"/>
    </source>
</evidence>
<gene>
    <name evidence="2" type="ORF">ACD_78C00225G0002</name>
</gene>
<accession>K1XXD7</accession>
<name>K1XXD7_9BACT</name>
<keyword evidence="1" id="KW-0472">Membrane</keyword>
<keyword evidence="1" id="KW-1133">Transmembrane helix</keyword>
<keyword evidence="1" id="KW-0812">Transmembrane</keyword>
<protein>
    <submittedName>
        <fullName evidence="2">Uncharacterized protein</fullName>
    </submittedName>
</protein>
<proteinExistence type="predicted"/>
<sequence>MKKNVYLFIILIIFLSSLSSALLLLFYMNVETNVTIGLSMMGTAVFLALSSFFAFCIYFFKRIYYRGEVYTSTIHSSLRQAILLVSGILTAVVFYSLGVLNIKTIGLLVVIVVLFELMIQSIGEN</sequence>
<dbReference type="EMBL" id="AMFJ01034225">
    <property type="protein sequence ID" value="EKD29887.1"/>
    <property type="molecule type" value="Genomic_DNA"/>
</dbReference>
<evidence type="ECO:0000313" key="2">
    <source>
        <dbReference type="EMBL" id="EKD29887.1"/>
    </source>
</evidence>
<feature type="transmembrane region" description="Helical" evidence="1">
    <location>
        <begin position="104"/>
        <end position="123"/>
    </location>
</feature>
<organism evidence="2">
    <name type="scientific">uncultured bacterium</name>
    <name type="common">gcode 4</name>
    <dbReference type="NCBI Taxonomy" id="1234023"/>
    <lineage>
        <taxon>Bacteria</taxon>
        <taxon>environmental samples</taxon>
    </lineage>
</organism>
<feature type="transmembrane region" description="Helical" evidence="1">
    <location>
        <begin position="81"/>
        <end position="98"/>
    </location>
</feature>
<reference evidence="2" key="1">
    <citation type="journal article" date="2012" name="Science">
        <title>Fermentation, hydrogen, and sulfur metabolism in multiple uncultivated bacterial phyla.</title>
        <authorList>
            <person name="Wrighton K.C."/>
            <person name="Thomas B.C."/>
            <person name="Sharon I."/>
            <person name="Miller C.S."/>
            <person name="Castelle C.J."/>
            <person name="VerBerkmoes N.C."/>
            <person name="Wilkins M.J."/>
            <person name="Hettich R.L."/>
            <person name="Lipton M.S."/>
            <person name="Williams K.H."/>
            <person name="Long P.E."/>
            <person name="Banfield J.F."/>
        </authorList>
    </citation>
    <scope>NUCLEOTIDE SEQUENCE [LARGE SCALE GENOMIC DNA]</scope>
</reference>
<comment type="caution">
    <text evidence="2">The sequence shown here is derived from an EMBL/GenBank/DDBJ whole genome shotgun (WGS) entry which is preliminary data.</text>
</comment>
<dbReference type="AlphaFoldDB" id="K1XXD7"/>
<feature type="transmembrane region" description="Helical" evidence="1">
    <location>
        <begin position="7"/>
        <end position="28"/>
    </location>
</feature>
<feature type="transmembrane region" description="Helical" evidence="1">
    <location>
        <begin position="34"/>
        <end position="60"/>
    </location>
</feature>